<sequence length="92" mass="10698">MTFSDDLESRDIFMLKAIMMLFCFTAYMLPFLNLIPVSVLQAEVNETLHLSKLAWKTALNEEVIKKFKYGKEVAKYGSHTMVTKDNKDDDKR</sequence>
<accession>A0ACB8FU99</accession>
<dbReference type="Proteomes" id="UP000827872">
    <property type="component" value="Linkage Group LG11"/>
</dbReference>
<proteinExistence type="predicted"/>
<reference evidence="1" key="1">
    <citation type="submission" date="2021-08" db="EMBL/GenBank/DDBJ databases">
        <title>The first chromosome-level gecko genome reveals the dynamic sex chromosomes of Neotropical dwarf geckos (Sphaerodactylidae: Sphaerodactylus).</title>
        <authorList>
            <person name="Pinto B.J."/>
            <person name="Keating S.E."/>
            <person name="Gamble T."/>
        </authorList>
    </citation>
    <scope>NUCLEOTIDE SEQUENCE</scope>
    <source>
        <strain evidence="1">TG3544</strain>
    </source>
</reference>
<evidence type="ECO:0000313" key="2">
    <source>
        <dbReference type="Proteomes" id="UP000827872"/>
    </source>
</evidence>
<evidence type="ECO:0000313" key="1">
    <source>
        <dbReference type="EMBL" id="KAH8010758.1"/>
    </source>
</evidence>
<dbReference type="EMBL" id="CM037624">
    <property type="protein sequence ID" value="KAH8010758.1"/>
    <property type="molecule type" value="Genomic_DNA"/>
</dbReference>
<protein>
    <submittedName>
        <fullName evidence="1">Uncharacterized protein</fullName>
    </submittedName>
</protein>
<keyword evidence="2" id="KW-1185">Reference proteome</keyword>
<comment type="caution">
    <text evidence="1">The sequence shown here is derived from an EMBL/GenBank/DDBJ whole genome shotgun (WGS) entry which is preliminary data.</text>
</comment>
<gene>
    <name evidence="1" type="ORF">K3G42_012539</name>
</gene>
<organism evidence="1 2">
    <name type="scientific">Sphaerodactylus townsendi</name>
    <dbReference type="NCBI Taxonomy" id="933632"/>
    <lineage>
        <taxon>Eukaryota</taxon>
        <taxon>Metazoa</taxon>
        <taxon>Chordata</taxon>
        <taxon>Craniata</taxon>
        <taxon>Vertebrata</taxon>
        <taxon>Euteleostomi</taxon>
        <taxon>Lepidosauria</taxon>
        <taxon>Squamata</taxon>
        <taxon>Bifurcata</taxon>
        <taxon>Gekkota</taxon>
        <taxon>Sphaerodactylidae</taxon>
        <taxon>Sphaerodactylus</taxon>
    </lineage>
</organism>
<name>A0ACB8FU99_9SAUR</name>